<dbReference type="EMBL" id="BAVR01000087">
    <property type="protein sequence ID" value="GAE90729.1"/>
    <property type="molecule type" value="Genomic_DNA"/>
</dbReference>
<keyword evidence="2" id="KW-0547">Nucleotide-binding</keyword>
<dbReference type="PRINTS" id="PR00775">
    <property type="entry name" value="HEATSHOCK90"/>
</dbReference>
<dbReference type="GO" id="GO:0016887">
    <property type="term" value="F:ATP hydrolysis activity"/>
    <property type="evidence" value="ECO:0007669"/>
    <property type="project" value="InterPro"/>
</dbReference>
<dbReference type="Pfam" id="PF00183">
    <property type="entry name" value="HSP90"/>
    <property type="match status" value="1"/>
</dbReference>
<dbReference type="InterPro" id="IPR001404">
    <property type="entry name" value="Hsp90_fam"/>
</dbReference>
<keyword evidence="4" id="KW-0143">Chaperone</keyword>
<dbReference type="InterPro" id="IPR020575">
    <property type="entry name" value="Hsp90_N"/>
</dbReference>
<gene>
    <name evidence="6" type="ORF">JCM21531_4364</name>
</gene>
<dbReference type="SUPFAM" id="SSF54211">
    <property type="entry name" value="Ribosomal protein S5 domain 2-like"/>
    <property type="match status" value="1"/>
</dbReference>
<feature type="compositionally biased region" description="Basic and acidic residues" evidence="5">
    <location>
        <begin position="216"/>
        <end position="233"/>
    </location>
</feature>
<dbReference type="Gene3D" id="3.30.565.10">
    <property type="entry name" value="Histidine kinase-like ATPase, C-terminal domain"/>
    <property type="match status" value="1"/>
</dbReference>
<dbReference type="InterPro" id="IPR036890">
    <property type="entry name" value="HATPase_C_sf"/>
</dbReference>
<comment type="caution">
    <text evidence="6">The sequence shown here is derived from an EMBL/GenBank/DDBJ whole genome shotgun (WGS) entry which is preliminary data.</text>
</comment>
<proteinExistence type="inferred from homology"/>
<dbReference type="PANTHER" id="PTHR11528">
    <property type="entry name" value="HEAT SHOCK PROTEIN 90 FAMILY MEMBER"/>
    <property type="match status" value="1"/>
</dbReference>
<evidence type="ECO:0000313" key="7">
    <source>
        <dbReference type="Proteomes" id="UP000019109"/>
    </source>
</evidence>
<name>W4VD96_9FIRM</name>
<evidence type="ECO:0000313" key="6">
    <source>
        <dbReference type="EMBL" id="GAE90729.1"/>
    </source>
</evidence>
<dbReference type="SUPFAM" id="SSF55874">
    <property type="entry name" value="ATPase domain of HSP90 chaperone/DNA topoisomerase II/histidine kinase"/>
    <property type="match status" value="1"/>
</dbReference>
<keyword evidence="7" id="KW-1185">Reference proteome</keyword>
<dbReference type="GO" id="GO:0051082">
    <property type="term" value="F:unfolded protein binding"/>
    <property type="evidence" value="ECO:0007669"/>
    <property type="project" value="InterPro"/>
</dbReference>
<feature type="region of interest" description="Disordered" evidence="5">
    <location>
        <begin position="216"/>
        <end position="241"/>
    </location>
</feature>
<evidence type="ECO:0000256" key="2">
    <source>
        <dbReference type="ARBA" id="ARBA00022741"/>
    </source>
</evidence>
<comment type="similarity">
    <text evidence="1">Belongs to the heat shock protein 90 family.</text>
</comment>
<accession>W4VD96</accession>
<dbReference type="Proteomes" id="UP000019109">
    <property type="component" value="Unassembled WGS sequence"/>
</dbReference>
<keyword evidence="3" id="KW-0067">ATP-binding</keyword>
<evidence type="ECO:0000256" key="4">
    <source>
        <dbReference type="ARBA" id="ARBA00023186"/>
    </source>
</evidence>
<evidence type="ECO:0000256" key="5">
    <source>
        <dbReference type="SAM" id="MobiDB-lite"/>
    </source>
</evidence>
<dbReference type="Gene3D" id="3.30.230.80">
    <property type="match status" value="1"/>
</dbReference>
<dbReference type="GO" id="GO:0005524">
    <property type="term" value="F:ATP binding"/>
    <property type="evidence" value="ECO:0007669"/>
    <property type="project" value="UniProtKB-KW"/>
</dbReference>
<dbReference type="GO" id="GO:0140662">
    <property type="term" value="F:ATP-dependent protein folding chaperone"/>
    <property type="evidence" value="ECO:0007669"/>
    <property type="project" value="InterPro"/>
</dbReference>
<dbReference type="Pfam" id="PF13589">
    <property type="entry name" value="HATPase_c_3"/>
    <property type="match status" value="1"/>
</dbReference>
<dbReference type="CDD" id="cd16927">
    <property type="entry name" value="HATPase_Hsp90-like"/>
    <property type="match status" value="1"/>
</dbReference>
<organism evidence="6 7">
    <name type="scientific">Acetivibrio straminisolvens JCM 21531</name>
    <dbReference type="NCBI Taxonomy" id="1294263"/>
    <lineage>
        <taxon>Bacteria</taxon>
        <taxon>Bacillati</taxon>
        <taxon>Bacillota</taxon>
        <taxon>Clostridia</taxon>
        <taxon>Eubacteriales</taxon>
        <taxon>Oscillospiraceae</taxon>
        <taxon>Acetivibrio</taxon>
    </lineage>
</organism>
<dbReference type="AlphaFoldDB" id="W4VD96"/>
<reference evidence="6" key="1">
    <citation type="journal article" date="2014" name="Genome Announc.">
        <title>Draft Genome Sequence of Clostridium straminisolvens Strain JCM 21531T, Isolated from a Cellulose-Degrading Bacterial Community.</title>
        <authorList>
            <person name="Yuki M."/>
            <person name="Oshima K."/>
            <person name="Suda W."/>
            <person name="Sakamoto M."/>
            <person name="Kitamura K."/>
            <person name="Iida T."/>
            <person name="Hattori M."/>
            <person name="Ohkuma M."/>
        </authorList>
    </citation>
    <scope>NUCLEOTIDE SEQUENCE [LARGE SCALE GENOMIC DNA]</scope>
    <source>
        <strain evidence="6">JCM 21531</strain>
    </source>
</reference>
<evidence type="ECO:0000256" key="1">
    <source>
        <dbReference type="ARBA" id="ARBA00008239"/>
    </source>
</evidence>
<evidence type="ECO:0000256" key="3">
    <source>
        <dbReference type="ARBA" id="ARBA00022840"/>
    </source>
</evidence>
<dbReference type="STRING" id="1294263.JCM21531_4364"/>
<dbReference type="NCBIfam" id="NF003555">
    <property type="entry name" value="PRK05218.1"/>
    <property type="match status" value="1"/>
</dbReference>
<dbReference type="InterPro" id="IPR020568">
    <property type="entry name" value="Ribosomal_Su5_D2-typ_SF"/>
</dbReference>
<protein>
    <submittedName>
        <fullName evidence="6">Chaperone protein HtpG</fullName>
    </submittedName>
</protein>
<sequence length="381" mass="44661">MNRESGCISINTENIFPIIKKWLYSEKDIFIRELVSNSSDAISKLKKLVSIGEAQIDGSEKYYIKVVVDKEKKTLKIIDNGIGMTEEEVKKYINQIAFSGIRDFVEKYKDKTDEGQIIGHFGLGFYSAFMVSSKVQIDTLSYRKDAQAVRWVSTSGIEYEMEDSDRTERGTTITLYIAEDSEEFLEPYKVRETLVKYFSFLPYDVYFEDANAVKDDKKEEGENKEEKADEPRPINDTNPLWLKNPKDCTEQEYKDFYRKVFFDFNDPLFWIHLNMDYPFNLKGILYFPKLRNEMDNFEGQIKLFCNQVFVADNIKEVIPEFLMLLKGTIDCPDLPLNVSRSFLQNDGYVNKISSHITKKVADKLTSIFENERENYNKYWMI</sequence>